<dbReference type="AlphaFoldDB" id="A0A2W5IDX1"/>
<evidence type="ECO:0000313" key="12">
    <source>
        <dbReference type="Proteomes" id="UP000248606"/>
    </source>
</evidence>
<gene>
    <name evidence="9" type="primary">tatA</name>
    <name evidence="11" type="ORF">DI579_02170</name>
</gene>
<organism evidence="11 12">
    <name type="scientific">Lawsonella clevelandensis</name>
    <dbReference type="NCBI Taxonomy" id="1528099"/>
    <lineage>
        <taxon>Bacteria</taxon>
        <taxon>Bacillati</taxon>
        <taxon>Actinomycetota</taxon>
        <taxon>Actinomycetes</taxon>
        <taxon>Mycobacteriales</taxon>
        <taxon>Lawsonellaceae</taxon>
        <taxon>Lawsonella</taxon>
    </lineage>
</organism>
<keyword evidence="4 9" id="KW-0812">Transmembrane</keyword>
<dbReference type="Pfam" id="PF02416">
    <property type="entry name" value="TatA_B_E"/>
    <property type="match status" value="1"/>
</dbReference>
<dbReference type="GO" id="GO:0008320">
    <property type="term" value="F:protein transmembrane transporter activity"/>
    <property type="evidence" value="ECO:0007669"/>
    <property type="project" value="UniProtKB-UniRule"/>
</dbReference>
<feature type="region of interest" description="Disordered" evidence="10">
    <location>
        <begin position="39"/>
        <end position="103"/>
    </location>
</feature>
<evidence type="ECO:0000256" key="8">
    <source>
        <dbReference type="ARBA" id="ARBA00023136"/>
    </source>
</evidence>
<dbReference type="NCBIfam" id="NF001854">
    <property type="entry name" value="PRK00575.1"/>
    <property type="match status" value="1"/>
</dbReference>
<dbReference type="HAMAP" id="MF_00236">
    <property type="entry name" value="TatA_E"/>
    <property type="match status" value="1"/>
</dbReference>
<protein>
    <recommendedName>
        <fullName evidence="9">Sec-independent protein translocase protein TatA</fullName>
    </recommendedName>
</protein>
<dbReference type="EMBL" id="QFOZ01000001">
    <property type="protein sequence ID" value="PZP89980.1"/>
    <property type="molecule type" value="Genomic_DNA"/>
</dbReference>
<evidence type="ECO:0000256" key="2">
    <source>
        <dbReference type="ARBA" id="ARBA00022448"/>
    </source>
</evidence>
<evidence type="ECO:0000256" key="9">
    <source>
        <dbReference type="HAMAP-Rule" id="MF_00236"/>
    </source>
</evidence>
<keyword evidence="5 9" id="KW-0653">Protein transport</keyword>
<reference evidence="11 12" key="1">
    <citation type="submission" date="2017-08" db="EMBL/GenBank/DDBJ databases">
        <title>Infants hospitalized years apart are colonized by the same room-sourced microbial strains.</title>
        <authorList>
            <person name="Brooks B."/>
            <person name="Olm M.R."/>
            <person name="Firek B.A."/>
            <person name="Baker R."/>
            <person name="Thomas B.C."/>
            <person name="Morowitz M.J."/>
            <person name="Banfield J.F."/>
        </authorList>
    </citation>
    <scope>NUCLEOTIDE SEQUENCE [LARGE SCALE GENOMIC DNA]</scope>
    <source>
        <strain evidence="11">S2_006_000_R1_57</strain>
    </source>
</reference>
<comment type="similarity">
    <text evidence="9">Belongs to the TatA/E family.</text>
</comment>
<comment type="caution">
    <text evidence="11">The sequence shown here is derived from an EMBL/GenBank/DDBJ whole genome shotgun (WGS) entry which is preliminary data.</text>
</comment>
<keyword evidence="3 9" id="KW-1003">Cell membrane</keyword>
<dbReference type="PANTHER" id="PTHR42982">
    <property type="entry name" value="SEC-INDEPENDENT PROTEIN TRANSLOCASE PROTEIN TATA"/>
    <property type="match status" value="1"/>
</dbReference>
<comment type="subcellular location">
    <subcellularLocation>
        <location evidence="1 9">Cell membrane</location>
        <topology evidence="1 9">Single-pass membrane protein</topology>
    </subcellularLocation>
</comment>
<name>A0A2W5IDX1_9ACTN</name>
<keyword evidence="7 9" id="KW-0811">Translocation</keyword>
<proteinExistence type="inferred from homology"/>
<evidence type="ECO:0000256" key="5">
    <source>
        <dbReference type="ARBA" id="ARBA00022927"/>
    </source>
</evidence>
<dbReference type="InterPro" id="IPR006312">
    <property type="entry name" value="TatA/E"/>
</dbReference>
<accession>A0A2W5IDX1</accession>
<dbReference type="PANTHER" id="PTHR42982:SF8">
    <property type="entry name" value="SEC-INDEPENDENT PROTEIN TRANSLOCASE PROTEIN TATA"/>
    <property type="match status" value="1"/>
</dbReference>
<dbReference type="Proteomes" id="UP000248606">
    <property type="component" value="Unassembled WGS sequence"/>
</dbReference>
<feature type="compositionally biased region" description="Basic and acidic residues" evidence="10">
    <location>
        <begin position="39"/>
        <end position="66"/>
    </location>
</feature>
<dbReference type="GO" id="GO:0043953">
    <property type="term" value="P:protein transport by the Tat complex"/>
    <property type="evidence" value="ECO:0007669"/>
    <property type="project" value="UniProtKB-UniRule"/>
</dbReference>
<feature type="compositionally biased region" description="Basic and acidic residues" evidence="10">
    <location>
        <begin position="83"/>
        <end position="95"/>
    </location>
</feature>
<dbReference type="InterPro" id="IPR003369">
    <property type="entry name" value="TatA/B/E"/>
</dbReference>
<dbReference type="GO" id="GO:0033281">
    <property type="term" value="C:TAT protein transport complex"/>
    <property type="evidence" value="ECO:0007669"/>
    <property type="project" value="UniProtKB-UniRule"/>
</dbReference>
<evidence type="ECO:0000313" key="11">
    <source>
        <dbReference type="EMBL" id="PZP89980.1"/>
    </source>
</evidence>
<comment type="function">
    <text evidence="9">Part of the twin-arginine translocation (Tat) system that transports large folded proteins containing a characteristic twin-arginine motif in their signal peptide across membranes. TatA could form the protein-conducting channel of the Tat system.</text>
</comment>
<keyword evidence="2 9" id="KW-0813">Transport</keyword>
<sequence>MNIGWMEILIILLVVIVLFGAAKLPELARSMGRSMRIFKSEMKEMKNENGNDKSDKGSHKSKKDDQIQADTIVQTDAIIVESDSTKAADTTDKPAADPTPKSK</sequence>
<dbReference type="NCBIfam" id="TIGR01411">
    <property type="entry name" value="tatAE"/>
    <property type="match status" value="1"/>
</dbReference>
<evidence type="ECO:0000256" key="1">
    <source>
        <dbReference type="ARBA" id="ARBA00004162"/>
    </source>
</evidence>
<evidence type="ECO:0000256" key="7">
    <source>
        <dbReference type="ARBA" id="ARBA00023010"/>
    </source>
</evidence>
<dbReference type="Gene3D" id="1.20.5.3310">
    <property type="match status" value="1"/>
</dbReference>
<comment type="subunit">
    <text evidence="9">The Tat system comprises two distinct complexes: a TatABC complex, containing multiple copies of TatA, TatB and TatC subunits, and a separate TatA complex, containing only TatA subunits. Substrates initially bind to the TatABC complex, which probably triggers association of the separate TatA complex to form the active translocon.</text>
</comment>
<evidence type="ECO:0000256" key="10">
    <source>
        <dbReference type="SAM" id="MobiDB-lite"/>
    </source>
</evidence>
<evidence type="ECO:0000256" key="4">
    <source>
        <dbReference type="ARBA" id="ARBA00022692"/>
    </source>
</evidence>
<keyword evidence="8 9" id="KW-0472">Membrane</keyword>
<evidence type="ECO:0000256" key="6">
    <source>
        <dbReference type="ARBA" id="ARBA00022989"/>
    </source>
</evidence>
<keyword evidence="6 9" id="KW-1133">Transmembrane helix</keyword>
<evidence type="ECO:0000256" key="3">
    <source>
        <dbReference type="ARBA" id="ARBA00022475"/>
    </source>
</evidence>